<proteinExistence type="predicted"/>
<dbReference type="eggNOG" id="COG1287">
    <property type="taxonomic scope" value="Bacteria"/>
</dbReference>
<geneLocation type="plasmid" evidence="2">
    <name>pDSM3922.1</name>
</geneLocation>
<keyword evidence="2" id="KW-1185">Reference proteome</keyword>
<evidence type="ECO:0000313" key="2">
    <source>
        <dbReference type="Proteomes" id="UP000829401"/>
    </source>
</evidence>
<evidence type="ECO:0000313" key="1">
    <source>
        <dbReference type="EMBL" id="UNO51040.1"/>
    </source>
</evidence>
<gene>
    <name evidence="1" type="ORF">K1I37_20910</name>
</gene>
<keyword evidence="1" id="KW-0614">Plasmid</keyword>
<dbReference type="OrthoDB" id="9786218at2"/>
<accession>A0A9E7CT94</accession>
<name>T0BUY1_ALIAG</name>
<dbReference type="EMBL" id="CP080468">
    <property type="protein sequence ID" value="UNO51040.1"/>
    <property type="molecule type" value="Genomic_DNA"/>
</dbReference>
<protein>
    <submittedName>
        <fullName evidence="1">Uncharacterized protein</fullName>
    </submittedName>
</protein>
<reference evidence="2" key="1">
    <citation type="journal article" date="2022" name="G3 (Bethesda)">
        <title>Unveiling the complete genome sequence of Alicyclobacillus acidoterrestris DSM 3922T, a taint-producing strain.</title>
        <authorList>
            <person name="Leonardo I.C."/>
            <person name="Barreto Crespo M.T."/>
            <person name="Gaspar F.B."/>
        </authorList>
    </citation>
    <scope>NUCLEOTIDE SEQUENCE [LARGE SCALE GENOMIC DNA]</scope>
    <source>
        <strain evidence="2">DSM 3922</strain>
    </source>
</reference>
<dbReference type="Proteomes" id="UP000829401">
    <property type="component" value="Plasmid pDSM3922.1"/>
</dbReference>
<dbReference type="AlphaFoldDB" id="T0BUY1"/>
<sequence length="503" mass="58002">MAVITVLTSRSRNVSLKTSWVSQAAFLAVLAFFFIEFYSTPFSTGDTMWSNWVGQWIALHKSVPMHVYGTWTAVGQRWMPQEWGFELLLYTVSHYLGYRGVVAMMTLVSLLTWSIFHDVLRYSNVPYARVWAIIAGILSTPWDQIRAETFSYLFMVVTLWIVFRIKKWLLRIVALSLLQIVWVNMHGSFMLEWLFTLSIGLITLIPSVKTHWIQHERSVRQDFFRSLVTTGVLFSVSLINPQGFSIYRFALWLSAKSGVQNYIMEWQPATITEWITTSLSLIIAVMLVIRIQNKERLKLFQTIWAVIVFLMFLKSVRFGSYALILTVWAFAPRTKYIPKSLYARFKRFRFPRELYTALRLGLFIGLSLLIVEGISSVHGSLYANANASVEPHAVVVVKQIEQKHPTWRVWNDYNIGGTLETMGVPVSIDGRTEIYLKNGYMEKFSTILDAKKGAEKYLNQEHVNVVCIQSKEALNELLSDLPDWKLVYSDQGYVVFERVGVGQ</sequence>
<organism evidence="1 2">
    <name type="scientific">Alicyclobacillus acidoterrestris (strain ATCC 49025 / DSM 3922 / CIP 106132 / NCIMB 13137 / GD3B)</name>
    <dbReference type="NCBI Taxonomy" id="1356854"/>
    <lineage>
        <taxon>Bacteria</taxon>
        <taxon>Bacillati</taxon>
        <taxon>Bacillota</taxon>
        <taxon>Bacilli</taxon>
        <taxon>Bacillales</taxon>
        <taxon>Alicyclobacillaceae</taxon>
        <taxon>Alicyclobacillus</taxon>
    </lineage>
</organism>
<dbReference type="RefSeq" id="WP_021296019.1">
    <property type="nucleotide sequence ID" value="NZ_AURB01000122.1"/>
</dbReference>
<accession>T0BUY1</accession>
<dbReference type="KEGG" id="aaco:K1I37_20910"/>
<dbReference type="STRING" id="1356854.N007_04860"/>